<reference evidence="1" key="1">
    <citation type="submission" date="2019-10" db="EMBL/GenBank/DDBJ databases">
        <title>Conservation and host-specific expression of non-tandemly repeated heterogenous ribosome RNA gene in arbuscular mycorrhizal fungi.</title>
        <authorList>
            <person name="Maeda T."/>
            <person name="Kobayashi Y."/>
            <person name="Nakagawa T."/>
            <person name="Ezawa T."/>
            <person name="Yamaguchi K."/>
            <person name="Bino T."/>
            <person name="Nishimoto Y."/>
            <person name="Shigenobu S."/>
            <person name="Kawaguchi M."/>
        </authorList>
    </citation>
    <scope>NUCLEOTIDE SEQUENCE</scope>
    <source>
        <strain evidence="1">HR1</strain>
    </source>
</reference>
<proteinExistence type="predicted"/>
<comment type="caution">
    <text evidence="1">The sequence shown here is derived from an EMBL/GenBank/DDBJ whole genome shotgun (WGS) entry which is preliminary data.</text>
</comment>
<evidence type="ECO:0000313" key="1">
    <source>
        <dbReference type="EMBL" id="GES95793.1"/>
    </source>
</evidence>
<organism evidence="1 2">
    <name type="scientific">Rhizophagus clarus</name>
    <dbReference type="NCBI Taxonomy" id="94130"/>
    <lineage>
        <taxon>Eukaryota</taxon>
        <taxon>Fungi</taxon>
        <taxon>Fungi incertae sedis</taxon>
        <taxon>Mucoromycota</taxon>
        <taxon>Glomeromycotina</taxon>
        <taxon>Glomeromycetes</taxon>
        <taxon>Glomerales</taxon>
        <taxon>Glomeraceae</taxon>
        <taxon>Rhizophagus</taxon>
    </lineage>
</organism>
<dbReference type="OrthoDB" id="2348157at2759"/>
<name>A0A8H3QXH4_9GLOM</name>
<dbReference type="AlphaFoldDB" id="A0A8H3QXH4"/>
<accession>A0A8H3QXH4</accession>
<protein>
    <submittedName>
        <fullName evidence="1">Uncharacterized protein</fullName>
    </submittedName>
</protein>
<gene>
    <name evidence="1" type="ORF">RCL2_002245600</name>
</gene>
<dbReference type="EMBL" id="BLAL01000244">
    <property type="protein sequence ID" value="GES95793.1"/>
    <property type="molecule type" value="Genomic_DNA"/>
</dbReference>
<sequence length="180" mass="21926">MKERRYDLYRDAKCRFCLTENEDEDHIIYCQQLKDKWITIANNTVYQCINYELPIPFVHLLLRNFFSKGKYKELKNIVKSKKIALTIATLYLEVFTNEFHNIIWQPCCKIIAEWEQIKGIKKQEKKRRLSSHKYIKYNRILTTQIEGDTYDLKGRKILKHNEQWSITLEKSRQYINKQIR</sequence>
<dbReference type="Proteomes" id="UP000615446">
    <property type="component" value="Unassembled WGS sequence"/>
</dbReference>
<evidence type="ECO:0000313" key="2">
    <source>
        <dbReference type="Proteomes" id="UP000615446"/>
    </source>
</evidence>